<feature type="transmembrane region" description="Helical" evidence="9">
    <location>
        <begin position="853"/>
        <end position="875"/>
    </location>
</feature>
<feature type="domain" description="Mechanosensitive ion channel inner membrane" evidence="12">
    <location>
        <begin position="473"/>
        <end position="799"/>
    </location>
</feature>
<evidence type="ECO:0000256" key="4">
    <source>
        <dbReference type="ARBA" id="ARBA00022692"/>
    </source>
</evidence>
<evidence type="ECO:0000313" key="16">
    <source>
        <dbReference type="Proteomes" id="UP000262004"/>
    </source>
</evidence>
<dbReference type="Pfam" id="PF21082">
    <property type="entry name" value="MS_channel_3rd"/>
    <property type="match status" value="1"/>
</dbReference>
<dbReference type="InterPro" id="IPR011066">
    <property type="entry name" value="MscS_channel_C_sf"/>
</dbReference>
<feature type="transmembrane region" description="Helical" evidence="9">
    <location>
        <begin position="769"/>
        <end position="790"/>
    </location>
</feature>
<feature type="transmembrane region" description="Helical" evidence="9">
    <location>
        <begin position="810"/>
        <end position="832"/>
    </location>
</feature>
<keyword evidence="10" id="KW-0732">Signal</keyword>
<dbReference type="InterPro" id="IPR052702">
    <property type="entry name" value="MscS-like_channel"/>
</dbReference>
<feature type="signal peptide" evidence="10">
    <location>
        <begin position="1"/>
        <end position="28"/>
    </location>
</feature>
<feature type="transmembrane region" description="Helical" evidence="9">
    <location>
        <begin position="887"/>
        <end position="915"/>
    </location>
</feature>
<dbReference type="KEGG" id="htl:HPTL_0669"/>
<feature type="transmembrane region" description="Helical" evidence="9">
    <location>
        <begin position="665"/>
        <end position="686"/>
    </location>
</feature>
<dbReference type="Gene3D" id="1.10.287.1260">
    <property type="match status" value="1"/>
</dbReference>
<feature type="transmembrane region" description="Helical" evidence="9">
    <location>
        <begin position="513"/>
        <end position="539"/>
    </location>
</feature>
<comment type="similarity">
    <text evidence="2">Belongs to the MscS (TC 1.A.23) family.</text>
</comment>
<dbReference type="GO" id="GO:0008381">
    <property type="term" value="F:mechanosensitive monoatomic ion channel activity"/>
    <property type="evidence" value="ECO:0007669"/>
    <property type="project" value="UniProtKB-ARBA"/>
</dbReference>
<evidence type="ECO:0000256" key="5">
    <source>
        <dbReference type="ARBA" id="ARBA00022989"/>
    </source>
</evidence>
<dbReference type="InterPro" id="IPR006685">
    <property type="entry name" value="MscS_channel_2nd"/>
</dbReference>
<dbReference type="Pfam" id="PF00924">
    <property type="entry name" value="MS_channel_2nd"/>
    <property type="match status" value="1"/>
</dbReference>
<evidence type="ECO:0000256" key="3">
    <source>
        <dbReference type="ARBA" id="ARBA00022475"/>
    </source>
</evidence>
<dbReference type="Gene3D" id="3.30.70.100">
    <property type="match status" value="1"/>
</dbReference>
<comment type="subcellular location">
    <subcellularLocation>
        <location evidence="1">Cell membrane</location>
        <topology evidence="1">Multi-pass membrane protein</topology>
    </subcellularLocation>
</comment>
<evidence type="ECO:0000313" key="15">
    <source>
        <dbReference type="EMBL" id="BBD76937.1"/>
    </source>
</evidence>
<dbReference type="Pfam" id="PF12794">
    <property type="entry name" value="MscS_TM"/>
    <property type="match status" value="1"/>
</dbReference>
<dbReference type="SUPFAM" id="SSF50182">
    <property type="entry name" value="Sm-like ribonucleoproteins"/>
    <property type="match status" value="1"/>
</dbReference>
<feature type="chain" id="PRO_5016424868" evidence="10">
    <location>
        <begin position="29"/>
        <end position="1090"/>
    </location>
</feature>
<dbReference type="Proteomes" id="UP000262004">
    <property type="component" value="Chromosome"/>
</dbReference>
<proteinExistence type="inferred from homology"/>
<feature type="transmembrane region" description="Helical" evidence="9">
    <location>
        <begin position="472"/>
        <end position="492"/>
    </location>
</feature>
<dbReference type="InterPro" id="IPR010920">
    <property type="entry name" value="LSM_dom_sf"/>
</dbReference>
<dbReference type="AlphaFoldDB" id="A0A2Z6DWX0"/>
<feature type="transmembrane region" description="Helical" evidence="9">
    <location>
        <begin position="628"/>
        <end position="645"/>
    </location>
</feature>
<dbReference type="InterPro" id="IPR049278">
    <property type="entry name" value="MS_channel_C"/>
</dbReference>
<dbReference type="InterPro" id="IPR023408">
    <property type="entry name" value="MscS_beta-dom_sf"/>
</dbReference>
<evidence type="ECO:0000256" key="1">
    <source>
        <dbReference type="ARBA" id="ARBA00004651"/>
    </source>
</evidence>
<accession>A0A2Z6DWX0</accession>
<dbReference type="Pfam" id="PF21088">
    <property type="entry name" value="MS_channel_1st"/>
    <property type="match status" value="1"/>
</dbReference>
<evidence type="ECO:0000259" key="12">
    <source>
        <dbReference type="Pfam" id="PF12794"/>
    </source>
</evidence>
<feature type="transmembrane region" description="Helical" evidence="9">
    <location>
        <begin position="596"/>
        <end position="616"/>
    </location>
</feature>
<reference evidence="15 16" key="1">
    <citation type="submission" date="2018-04" db="EMBL/GenBank/DDBJ databases">
        <title>Complete genome sequence of Hydrogenophilus thermoluteolus TH-1.</title>
        <authorList>
            <person name="Arai H."/>
        </authorList>
    </citation>
    <scope>NUCLEOTIDE SEQUENCE [LARGE SCALE GENOMIC DNA]</scope>
    <source>
        <strain evidence="15 16">TH-1</strain>
    </source>
</reference>
<sequence>MRSPWYQTAPLLLFSILLLGVPALPSTAAENGNNPQPTASTTAEGSDPISLIDRALQSDAASNRAKDLLLKLRDRAIALQKLEMDLQLRQQIAEQSIAASREQWATLRHTSTPNLTQQYREVVQKQPEAAAEWLQRTEEKWLNEKSRWENEIAALERQTNDPPAELTRPIDPPPGTAQAVQTIAQLLQLRWEKAQQLWQTVQKLETQARSLRLQIVEKQLEIATAALAEIDRLRPKSSEAQARWQNDPLWQQIAERNDALKAILTQINQKIDALKQSQEQTQKKLEAFQQQLKRLETRAKTHGLTPLLGFQLIELRNALTEWRNELAQMARTANDALNEWQQIEIELVQAQQRHTTFAQAVEARIAQLPPEEQNAARQAFQRLLEARQATLARIAALRNTITQTASDLEATTAAADRFSQEALATLQGFLLWAKSALPWWSVAQNELGAIVTLTLPLLKELPKLASSWQDGLFAAAIPFVLWLVWWFSLRSLKRQCTQILPKTFPRNASGSRATVALLLLSALQAAGFPLFLLFLAQLVRHAPGTSLPALGEALTQTAFLWWNLHFWRIVLTDHGGLLQYRYRIPETNALRIRRNLLLFVWVTALIATLVTYLYALPPHEESGTPLRSALLIETLWLTLFFAWFFHPTKRADLFPRLPPFGRRMLWLVLLLPPLASTLLLVIGYLYTAEAVLIAYWRSMWALLSVALGYDLVRGVLDDRWRTVARRKMSEARTDTTAEPLSAQEQQKRLAETNQEIENGSRQLQRIVRWSAWLTLGALLLWFWAPLLPALTQLDEWVLWRYQEVSGNETLTLTVTVADLLFTLVALFVLTLLTRNAPTLLELLLAQTRRLDDGAKYAIVTLFRYLLITVGMVWILSRLGMPWSKLQWLVAALSVGLGFGLQEIVANFVSGLIILFERPIRVGDIVTVEGISGKVKRMTIRATVIETWDKQEVLIPNKAIITGNVTNWTLSDLQSRIVIPVGVAYGSDLDKVRHVLLEVAHAHPNILKDPEPSVAFIQYGASSIDFELRCFVADIGVRVQTHTELALAIDKAFRENGIEIPFPQRDLHLRSVAPEALAALRGIPSSPTAPS</sequence>
<dbReference type="PANTHER" id="PTHR30347">
    <property type="entry name" value="POTASSIUM CHANNEL RELATED"/>
    <property type="match status" value="1"/>
</dbReference>
<dbReference type="SUPFAM" id="SSF82861">
    <property type="entry name" value="Mechanosensitive channel protein MscS (YggB), transmembrane region"/>
    <property type="match status" value="1"/>
</dbReference>
<feature type="domain" description="Mechanosensitive ion channel transmembrane helices 2/3" evidence="14">
    <location>
        <begin position="860"/>
        <end position="901"/>
    </location>
</feature>
<dbReference type="Gene3D" id="2.30.30.60">
    <property type="match status" value="1"/>
</dbReference>
<feature type="domain" description="Mechanosensitive ion channel MscS" evidence="11">
    <location>
        <begin position="903"/>
        <end position="968"/>
    </location>
</feature>
<dbReference type="InterPro" id="IPR049142">
    <property type="entry name" value="MS_channel_1st"/>
</dbReference>
<feature type="compositionally biased region" description="Polar residues" evidence="8">
    <location>
        <begin position="28"/>
        <end position="44"/>
    </location>
</feature>
<feature type="coiled-coil region" evidence="7">
    <location>
        <begin position="257"/>
        <end position="353"/>
    </location>
</feature>
<keyword evidence="7" id="KW-0175">Coiled coil</keyword>
<keyword evidence="16" id="KW-1185">Reference proteome</keyword>
<evidence type="ECO:0000256" key="8">
    <source>
        <dbReference type="SAM" id="MobiDB-lite"/>
    </source>
</evidence>
<evidence type="ECO:0000259" key="14">
    <source>
        <dbReference type="Pfam" id="PF21088"/>
    </source>
</evidence>
<feature type="transmembrane region" description="Helical" evidence="9">
    <location>
        <begin position="559"/>
        <end position="576"/>
    </location>
</feature>
<evidence type="ECO:0000259" key="13">
    <source>
        <dbReference type="Pfam" id="PF21082"/>
    </source>
</evidence>
<feature type="region of interest" description="Disordered" evidence="8">
    <location>
        <begin position="28"/>
        <end position="47"/>
    </location>
</feature>
<dbReference type="SUPFAM" id="SSF82689">
    <property type="entry name" value="Mechanosensitive channel protein MscS (YggB), C-terminal domain"/>
    <property type="match status" value="1"/>
</dbReference>
<organism evidence="15 16">
    <name type="scientific">Hydrogenophilus thermoluteolus</name>
    <name type="common">Pseudomonas hydrogenothermophila</name>
    <dbReference type="NCBI Taxonomy" id="297"/>
    <lineage>
        <taxon>Bacteria</taxon>
        <taxon>Pseudomonadati</taxon>
        <taxon>Pseudomonadota</taxon>
        <taxon>Hydrogenophilia</taxon>
        <taxon>Hydrogenophilales</taxon>
        <taxon>Hydrogenophilaceae</taxon>
        <taxon>Hydrogenophilus</taxon>
    </lineage>
</organism>
<keyword evidence="5 9" id="KW-1133">Transmembrane helix</keyword>
<name>A0A2Z6DWX0_HYDTE</name>
<dbReference type="EMBL" id="AP018558">
    <property type="protein sequence ID" value="BBD76937.1"/>
    <property type="molecule type" value="Genomic_DNA"/>
</dbReference>
<feature type="transmembrane region" description="Helical" evidence="9">
    <location>
        <begin position="698"/>
        <end position="716"/>
    </location>
</feature>
<feature type="coiled-coil region" evidence="7">
    <location>
        <begin position="201"/>
        <end position="233"/>
    </location>
</feature>
<dbReference type="InterPro" id="IPR011014">
    <property type="entry name" value="MscS_channel_TM-2"/>
</dbReference>
<evidence type="ECO:0000256" key="2">
    <source>
        <dbReference type="ARBA" id="ARBA00008017"/>
    </source>
</evidence>
<dbReference type="InterPro" id="IPR025692">
    <property type="entry name" value="MscS_IM_dom1"/>
</dbReference>
<dbReference type="GO" id="GO:0005886">
    <property type="term" value="C:plasma membrane"/>
    <property type="evidence" value="ECO:0007669"/>
    <property type="project" value="UniProtKB-SubCell"/>
</dbReference>
<protein>
    <submittedName>
        <fullName evidence="15">Mechanosensitive ion channel protein MscS</fullName>
    </submittedName>
</protein>
<evidence type="ECO:0000256" key="7">
    <source>
        <dbReference type="SAM" id="Coils"/>
    </source>
</evidence>
<evidence type="ECO:0000259" key="11">
    <source>
        <dbReference type="Pfam" id="PF00924"/>
    </source>
</evidence>
<dbReference type="PANTHER" id="PTHR30347:SF1">
    <property type="entry name" value="MECHANOSENSITIVE CHANNEL MSCK"/>
    <property type="match status" value="1"/>
</dbReference>
<keyword evidence="3" id="KW-1003">Cell membrane</keyword>
<keyword evidence="4 9" id="KW-0812">Transmembrane</keyword>
<gene>
    <name evidence="15" type="ORF">HPTL_0669</name>
</gene>
<evidence type="ECO:0000256" key="6">
    <source>
        <dbReference type="ARBA" id="ARBA00023136"/>
    </source>
</evidence>
<dbReference type="RefSeq" id="WP_119334728.1">
    <property type="nucleotide sequence ID" value="NZ_AP018558.1"/>
</dbReference>
<feature type="domain" description="Mechanosensitive ion channel MscS C-terminal" evidence="13">
    <location>
        <begin position="976"/>
        <end position="1059"/>
    </location>
</feature>
<evidence type="ECO:0000256" key="10">
    <source>
        <dbReference type="SAM" id="SignalP"/>
    </source>
</evidence>
<dbReference type="OrthoDB" id="9784565at2"/>
<evidence type="ECO:0000256" key="9">
    <source>
        <dbReference type="SAM" id="Phobius"/>
    </source>
</evidence>
<keyword evidence="6 9" id="KW-0472">Membrane</keyword>